<organism evidence="9 10">
    <name type="scientific">Actinomyces weissii</name>
    <dbReference type="NCBI Taxonomy" id="675090"/>
    <lineage>
        <taxon>Bacteria</taxon>
        <taxon>Bacillati</taxon>
        <taxon>Actinomycetota</taxon>
        <taxon>Actinomycetes</taxon>
        <taxon>Actinomycetales</taxon>
        <taxon>Actinomycetaceae</taxon>
        <taxon>Actinomyces</taxon>
    </lineage>
</organism>
<sequence length="382" mass="40483">MVDTAPAPRAPQVLDTLPSWLVRSGLGAWLGIGVVIAVWMVFYATSQVIPVFIGLFIALVVTSILNPLSTLLARFLPRYPAAILALLLAFGGVSGLVFYVVNSVVSQWNGLAVELSHGLDTVIAFLEHGPLPFHVTQQQLTQQLTLWLEQGQEYLQSNAPSLAGEVLSNASTVVDVFAVLALALFTSIFFLASGSRMWRWFLEELPVRVRERVHRAAGAGWYTFSGYARGTVLVALTDALMAGVFLQLVGVPLAAPLAVLVFIGAFIPIIGAPIAMLIAMLVALASGGLVKAIVVGLGVALIGQIEGHILQPLIMGRQVSLHPVAVIVAVAVGTYSAGLLGAIVAVPLISVLWSVYAELRVKDLPVTGDLPSYRASRNATTP</sequence>
<evidence type="ECO:0000256" key="1">
    <source>
        <dbReference type="ARBA" id="ARBA00004651"/>
    </source>
</evidence>
<dbReference type="GO" id="GO:0055085">
    <property type="term" value="P:transmembrane transport"/>
    <property type="evidence" value="ECO:0007669"/>
    <property type="project" value="TreeGrafter"/>
</dbReference>
<keyword evidence="7 8" id="KW-0472">Membrane</keyword>
<dbReference type="PANTHER" id="PTHR21716">
    <property type="entry name" value="TRANSMEMBRANE PROTEIN"/>
    <property type="match status" value="1"/>
</dbReference>
<name>A0A7T7MBB5_9ACTO</name>
<dbReference type="PANTHER" id="PTHR21716:SF53">
    <property type="entry name" value="PERMEASE PERM-RELATED"/>
    <property type="match status" value="1"/>
</dbReference>
<keyword evidence="6 8" id="KW-1133">Transmembrane helix</keyword>
<keyword evidence="5 8" id="KW-0812">Transmembrane</keyword>
<feature type="transmembrane region" description="Helical" evidence="8">
    <location>
        <begin position="244"/>
        <end position="270"/>
    </location>
</feature>
<accession>A0A7T7MBB5</accession>
<evidence type="ECO:0000256" key="2">
    <source>
        <dbReference type="ARBA" id="ARBA00009773"/>
    </source>
</evidence>
<protein>
    <submittedName>
        <fullName evidence="9">AI-2E family transporter</fullName>
    </submittedName>
</protein>
<evidence type="ECO:0000256" key="8">
    <source>
        <dbReference type="SAM" id="Phobius"/>
    </source>
</evidence>
<dbReference type="Pfam" id="PF01594">
    <property type="entry name" value="AI-2E_transport"/>
    <property type="match status" value="1"/>
</dbReference>
<reference evidence="9 10" key="1">
    <citation type="submission" date="2020-12" db="EMBL/GenBank/DDBJ databases">
        <authorList>
            <person name="Zhou J."/>
        </authorList>
    </citation>
    <scope>NUCLEOTIDE SEQUENCE [LARGE SCALE GENOMIC DNA]</scope>
    <source>
        <strain evidence="9 10">CCUG 61299</strain>
    </source>
</reference>
<evidence type="ECO:0000256" key="7">
    <source>
        <dbReference type="ARBA" id="ARBA00023136"/>
    </source>
</evidence>
<comment type="similarity">
    <text evidence="2">Belongs to the autoinducer-2 exporter (AI-2E) (TC 2.A.86) family.</text>
</comment>
<evidence type="ECO:0000313" key="9">
    <source>
        <dbReference type="EMBL" id="QQM68361.1"/>
    </source>
</evidence>
<feature type="transmembrane region" description="Helical" evidence="8">
    <location>
        <begin position="20"/>
        <end position="42"/>
    </location>
</feature>
<dbReference type="AlphaFoldDB" id="A0A7T7MBB5"/>
<dbReference type="Proteomes" id="UP000595895">
    <property type="component" value="Chromosome"/>
</dbReference>
<keyword evidence="3" id="KW-0813">Transport</keyword>
<evidence type="ECO:0000313" key="10">
    <source>
        <dbReference type="Proteomes" id="UP000595895"/>
    </source>
</evidence>
<evidence type="ECO:0000256" key="3">
    <source>
        <dbReference type="ARBA" id="ARBA00022448"/>
    </source>
</evidence>
<dbReference type="KEGG" id="awe:JG540_05740"/>
<feature type="transmembrane region" description="Helical" evidence="8">
    <location>
        <begin position="276"/>
        <end position="303"/>
    </location>
</feature>
<feature type="transmembrane region" description="Helical" evidence="8">
    <location>
        <begin position="48"/>
        <end position="69"/>
    </location>
</feature>
<keyword evidence="4" id="KW-1003">Cell membrane</keyword>
<dbReference type="GO" id="GO:0005886">
    <property type="term" value="C:plasma membrane"/>
    <property type="evidence" value="ECO:0007669"/>
    <property type="project" value="UniProtKB-SubCell"/>
</dbReference>
<feature type="transmembrane region" description="Helical" evidence="8">
    <location>
        <begin position="324"/>
        <end position="356"/>
    </location>
</feature>
<feature type="transmembrane region" description="Helical" evidence="8">
    <location>
        <begin position="170"/>
        <end position="192"/>
    </location>
</feature>
<dbReference type="InterPro" id="IPR002549">
    <property type="entry name" value="AI-2E-like"/>
</dbReference>
<keyword evidence="10" id="KW-1185">Reference proteome</keyword>
<evidence type="ECO:0000256" key="5">
    <source>
        <dbReference type="ARBA" id="ARBA00022692"/>
    </source>
</evidence>
<evidence type="ECO:0000256" key="4">
    <source>
        <dbReference type="ARBA" id="ARBA00022475"/>
    </source>
</evidence>
<dbReference type="EMBL" id="CP066802">
    <property type="protein sequence ID" value="QQM68361.1"/>
    <property type="molecule type" value="Genomic_DNA"/>
</dbReference>
<evidence type="ECO:0000256" key="6">
    <source>
        <dbReference type="ARBA" id="ARBA00022989"/>
    </source>
</evidence>
<comment type="subcellular location">
    <subcellularLocation>
        <location evidence="1">Cell membrane</location>
        <topology evidence="1">Multi-pass membrane protein</topology>
    </subcellularLocation>
</comment>
<feature type="transmembrane region" description="Helical" evidence="8">
    <location>
        <begin position="81"/>
        <end position="101"/>
    </location>
</feature>
<gene>
    <name evidence="9" type="ORF">JG540_05740</name>
</gene>
<proteinExistence type="inferred from homology"/>